<feature type="compositionally biased region" description="Low complexity" evidence="1">
    <location>
        <begin position="15"/>
        <end position="28"/>
    </location>
</feature>
<protein>
    <submittedName>
        <fullName evidence="2">Uncharacterized protein</fullName>
    </submittedName>
</protein>
<evidence type="ECO:0000313" key="3">
    <source>
        <dbReference type="Proteomes" id="UP000561726"/>
    </source>
</evidence>
<gene>
    <name evidence="2" type="ORF">BJ997_001783</name>
</gene>
<reference evidence="2 3" key="1">
    <citation type="submission" date="2020-08" db="EMBL/GenBank/DDBJ databases">
        <title>Sequencing the genomes of 1000 actinobacteria strains.</title>
        <authorList>
            <person name="Klenk H.-P."/>
        </authorList>
    </citation>
    <scope>NUCLEOTIDE SEQUENCE [LARGE SCALE GENOMIC DNA]</scope>
    <source>
        <strain evidence="2 3">DSM 21065</strain>
    </source>
</reference>
<feature type="compositionally biased region" description="Pro residues" evidence="1">
    <location>
        <begin position="47"/>
        <end position="56"/>
    </location>
</feature>
<feature type="region of interest" description="Disordered" evidence="1">
    <location>
        <begin position="1"/>
        <end position="56"/>
    </location>
</feature>
<proteinExistence type="predicted"/>
<accession>A0A7W8ZWF1</accession>
<comment type="caution">
    <text evidence="2">The sequence shown here is derived from an EMBL/GenBank/DDBJ whole genome shotgun (WGS) entry which is preliminary data.</text>
</comment>
<name>A0A7W8ZWF1_9MICO</name>
<evidence type="ECO:0000313" key="2">
    <source>
        <dbReference type="EMBL" id="MBB5641235.1"/>
    </source>
</evidence>
<evidence type="ECO:0000256" key="1">
    <source>
        <dbReference type="SAM" id="MobiDB-lite"/>
    </source>
</evidence>
<organism evidence="2 3">
    <name type="scientific">Cryobacterium roopkundense</name>
    <dbReference type="NCBI Taxonomy" id="1001240"/>
    <lineage>
        <taxon>Bacteria</taxon>
        <taxon>Bacillati</taxon>
        <taxon>Actinomycetota</taxon>
        <taxon>Actinomycetes</taxon>
        <taxon>Micrococcales</taxon>
        <taxon>Microbacteriaceae</taxon>
        <taxon>Cryobacterium</taxon>
    </lineage>
</organism>
<dbReference type="EMBL" id="JACHBQ010000001">
    <property type="protein sequence ID" value="MBB5641235.1"/>
    <property type="molecule type" value="Genomic_DNA"/>
</dbReference>
<sequence length="56" mass="6079">MHWTSPAGKHYATDPATRLVTPLPRPTTDAPDQPGAPTPFNWFNTPKPNPGEPGPF</sequence>
<dbReference type="AlphaFoldDB" id="A0A7W8ZWF1"/>
<dbReference type="Proteomes" id="UP000561726">
    <property type="component" value="Unassembled WGS sequence"/>
</dbReference>